<evidence type="ECO:0000256" key="4">
    <source>
        <dbReference type="ARBA" id="ARBA00022729"/>
    </source>
</evidence>
<dbReference type="GO" id="GO:0003993">
    <property type="term" value="F:acid phosphatase activity"/>
    <property type="evidence" value="ECO:0007669"/>
    <property type="project" value="UniProtKB-EC"/>
</dbReference>
<accession>A0A7R8VCK5</accession>
<name>A0A7R8VCK5_TIMDO</name>
<dbReference type="InterPro" id="IPR000560">
    <property type="entry name" value="His_Pase_clade-2"/>
</dbReference>
<protein>
    <recommendedName>
        <fullName evidence="3">acid phosphatase</fullName>
        <ecNumber evidence="3">3.1.3.2</ecNumber>
    </recommendedName>
</protein>
<evidence type="ECO:0000256" key="1">
    <source>
        <dbReference type="ARBA" id="ARBA00000032"/>
    </source>
</evidence>
<sequence length="387" mass="43571">MRCVHLQYFKNPSIYCQLSRSLLRASQGAWWFDWVETEIRLGFGSFVFCTESDFGERTDGFEYVMGTSGLFALSHNNLKYSMKQFNTAITDASRLANLVDPRFLGPLLEEMVSNMKKKSENRLIPDRKMFVYSGHDTTVANFLNTLGVFDPQCPPYDALVLIELRQNSAGKYFVSTSTVYESFYHNRDKLLLLTRNFVALSPNDTMESLDLGQPLSQGQHAALAQPATSALAKYNRLTEGVSTPASNEARPRVRPAKKMERRVPLPPSPSLENSLGPSRIYPPPLVDNGNTRVTGYTIPLGIGTFRVSEVTREPQTKDHVTEIPDLNSQSQKLCLPLRLRTAPLRHTPKGVGVTTGSRRTENHLDQPPRARALQMDSFSRENIRLKL</sequence>
<gene>
    <name evidence="9" type="ORF">TDIB3V08_LOCUS2305</name>
</gene>
<comment type="catalytic activity">
    <reaction evidence="1">
        <text>a phosphate monoester + H2O = an alcohol + phosphate</text>
        <dbReference type="Rhea" id="RHEA:15017"/>
        <dbReference type="ChEBI" id="CHEBI:15377"/>
        <dbReference type="ChEBI" id="CHEBI:30879"/>
        <dbReference type="ChEBI" id="CHEBI:43474"/>
        <dbReference type="ChEBI" id="CHEBI:67140"/>
        <dbReference type="EC" id="3.1.3.2"/>
    </reaction>
</comment>
<evidence type="ECO:0000256" key="3">
    <source>
        <dbReference type="ARBA" id="ARBA00012646"/>
    </source>
</evidence>
<dbReference type="InterPro" id="IPR050645">
    <property type="entry name" value="Histidine_acid_phosphatase"/>
</dbReference>
<organism evidence="9">
    <name type="scientific">Timema douglasi</name>
    <name type="common">Walking stick</name>
    <dbReference type="NCBI Taxonomy" id="61478"/>
    <lineage>
        <taxon>Eukaryota</taxon>
        <taxon>Metazoa</taxon>
        <taxon>Ecdysozoa</taxon>
        <taxon>Arthropoda</taxon>
        <taxon>Hexapoda</taxon>
        <taxon>Insecta</taxon>
        <taxon>Pterygota</taxon>
        <taxon>Neoptera</taxon>
        <taxon>Polyneoptera</taxon>
        <taxon>Phasmatodea</taxon>
        <taxon>Timematodea</taxon>
        <taxon>Timematoidea</taxon>
        <taxon>Timematidae</taxon>
        <taxon>Timema</taxon>
    </lineage>
</organism>
<proteinExistence type="inferred from homology"/>
<dbReference type="PANTHER" id="PTHR11567:SF211">
    <property type="entry name" value="PROSTATIC ACID PHOSPHATASE"/>
    <property type="match status" value="1"/>
</dbReference>
<evidence type="ECO:0000256" key="7">
    <source>
        <dbReference type="ARBA" id="ARBA00023180"/>
    </source>
</evidence>
<evidence type="ECO:0000256" key="2">
    <source>
        <dbReference type="ARBA" id="ARBA00005375"/>
    </source>
</evidence>
<dbReference type="CDD" id="cd07061">
    <property type="entry name" value="HP_HAP_like"/>
    <property type="match status" value="1"/>
</dbReference>
<keyword evidence="6" id="KW-1015">Disulfide bond</keyword>
<feature type="region of interest" description="Disordered" evidence="8">
    <location>
        <begin position="238"/>
        <end position="286"/>
    </location>
</feature>
<dbReference type="InterPro" id="IPR029033">
    <property type="entry name" value="His_PPase_superfam"/>
</dbReference>
<evidence type="ECO:0000256" key="8">
    <source>
        <dbReference type="SAM" id="MobiDB-lite"/>
    </source>
</evidence>
<feature type="region of interest" description="Disordered" evidence="8">
    <location>
        <begin position="346"/>
        <end position="366"/>
    </location>
</feature>
<dbReference type="EMBL" id="OA564949">
    <property type="protein sequence ID" value="CAD7195938.1"/>
    <property type="molecule type" value="Genomic_DNA"/>
</dbReference>
<evidence type="ECO:0000256" key="5">
    <source>
        <dbReference type="ARBA" id="ARBA00022801"/>
    </source>
</evidence>
<dbReference type="EC" id="3.1.3.2" evidence="3"/>
<keyword evidence="5" id="KW-0378">Hydrolase</keyword>
<keyword evidence="4" id="KW-0732">Signal</keyword>
<dbReference type="SUPFAM" id="SSF53254">
    <property type="entry name" value="Phosphoglycerate mutase-like"/>
    <property type="match status" value="1"/>
</dbReference>
<dbReference type="Gene3D" id="3.40.50.1240">
    <property type="entry name" value="Phosphoglycerate mutase-like"/>
    <property type="match status" value="1"/>
</dbReference>
<dbReference type="PROSITE" id="PS00778">
    <property type="entry name" value="HIS_ACID_PHOSPHAT_2"/>
    <property type="match status" value="1"/>
</dbReference>
<dbReference type="PANTHER" id="PTHR11567">
    <property type="entry name" value="ACID PHOSPHATASE-RELATED"/>
    <property type="match status" value="1"/>
</dbReference>
<dbReference type="Pfam" id="PF00328">
    <property type="entry name" value="His_Phos_2"/>
    <property type="match status" value="1"/>
</dbReference>
<evidence type="ECO:0000256" key="6">
    <source>
        <dbReference type="ARBA" id="ARBA00023157"/>
    </source>
</evidence>
<reference evidence="9" key="1">
    <citation type="submission" date="2020-11" db="EMBL/GenBank/DDBJ databases">
        <authorList>
            <person name="Tran Van P."/>
        </authorList>
    </citation>
    <scope>NUCLEOTIDE SEQUENCE</scope>
</reference>
<evidence type="ECO:0000313" key="9">
    <source>
        <dbReference type="EMBL" id="CAD7195938.1"/>
    </source>
</evidence>
<comment type="similarity">
    <text evidence="2">Belongs to the histidine acid phosphatase family.</text>
</comment>
<keyword evidence="7" id="KW-0325">Glycoprotein</keyword>
<dbReference type="InterPro" id="IPR033379">
    <property type="entry name" value="Acid_Pase_AS"/>
</dbReference>
<dbReference type="AlphaFoldDB" id="A0A7R8VCK5"/>